<keyword evidence="3" id="KW-1185">Reference proteome</keyword>
<feature type="transmembrane region" description="Helical" evidence="1">
    <location>
        <begin position="398"/>
        <end position="415"/>
    </location>
</feature>
<evidence type="ECO:0000313" key="3">
    <source>
        <dbReference type="Proteomes" id="UP000030004"/>
    </source>
</evidence>
<accession>A0A0A0EFR8</accession>
<evidence type="ECO:0008006" key="4">
    <source>
        <dbReference type="Google" id="ProtNLM"/>
    </source>
</evidence>
<dbReference type="AlphaFoldDB" id="A0A0A0EFR8"/>
<dbReference type="InterPro" id="IPR021830">
    <property type="entry name" value="DUF3422"/>
</dbReference>
<keyword evidence="1" id="KW-0812">Transmembrane</keyword>
<keyword evidence="1" id="KW-0472">Membrane</keyword>
<sequence>MSNATPKSSRDHPHRGALVDELHARPFPAISAPGFAWFVALRPEFRSDRDRAGEKAQLDRLISTACQTPPPPDATHWTGQLGPLMLKWESHTEFVTFLVWGAEESDVQELAEDILSHAENLRIASARFRIQVAEGDEPILERLRKDHLQDSLAASRVLDDHAVIAGDFHPDPAGDMRFSVYARPLIGPGRIGRIVQRLCEIETYRAMAMLGLVRAREMVPSLTDAETRLSAEVLRMNDSAGDAETALRTLLEVSGGLERLAARSNFRMSATAAYERIVTSRIDALREERFEGRQTFGEFMIRRFDPAMRTVEATERRLARLTDRARRAAELLRTRVEVDLSRQNRVLLESMDRRADEALRLQHTVEGLSVVAISYYATGLALYIAAPFGDAVGLGKTALAALITPIVVLLTWGALRQVRKRLH</sequence>
<organism evidence="2 3">
    <name type="scientific">Pseudooceanicola atlanticus</name>
    <dbReference type="NCBI Taxonomy" id="1461694"/>
    <lineage>
        <taxon>Bacteria</taxon>
        <taxon>Pseudomonadati</taxon>
        <taxon>Pseudomonadota</taxon>
        <taxon>Alphaproteobacteria</taxon>
        <taxon>Rhodobacterales</taxon>
        <taxon>Paracoccaceae</taxon>
        <taxon>Pseudooceanicola</taxon>
    </lineage>
</organism>
<dbReference type="EMBL" id="AQQX01000005">
    <property type="protein sequence ID" value="KGM48052.1"/>
    <property type="molecule type" value="Genomic_DNA"/>
</dbReference>
<comment type="caution">
    <text evidence="2">The sequence shown here is derived from an EMBL/GenBank/DDBJ whole genome shotgun (WGS) entry which is preliminary data.</text>
</comment>
<dbReference type="RefSeq" id="WP_043749994.1">
    <property type="nucleotide sequence ID" value="NZ_AQQX01000005.1"/>
</dbReference>
<name>A0A0A0EFR8_9RHOB</name>
<dbReference type="OrthoDB" id="9767470at2"/>
<evidence type="ECO:0000256" key="1">
    <source>
        <dbReference type="SAM" id="Phobius"/>
    </source>
</evidence>
<feature type="transmembrane region" description="Helical" evidence="1">
    <location>
        <begin position="367"/>
        <end position="386"/>
    </location>
</feature>
<dbReference type="eggNOG" id="COG4949">
    <property type="taxonomic scope" value="Bacteria"/>
</dbReference>
<proteinExistence type="predicted"/>
<dbReference type="STRING" id="1461694.ATO9_13795"/>
<keyword evidence="1" id="KW-1133">Transmembrane helix</keyword>
<protein>
    <recommendedName>
        <fullName evidence="4">Egg lysin</fullName>
    </recommendedName>
</protein>
<evidence type="ECO:0000313" key="2">
    <source>
        <dbReference type="EMBL" id="KGM48052.1"/>
    </source>
</evidence>
<gene>
    <name evidence="2" type="ORF">ATO9_13795</name>
</gene>
<dbReference type="Proteomes" id="UP000030004">
    <property type="component" value="Unassembled WGS sequence"/>
</dbReference>
<dbReference type="Pfam" id="PF11902">
    <property type="entry name" value="DUF3422"/>
    <property type="match status" value="1"/>
</dbReference>
<reference evidence="2 3" key="1">
    <citation type="journal article" date="2015" name="Antonie Van Leeuwenhoek">
        <title>Pseudooceanicola atlanticus gen. nov. sp. nov., isolated from surface seawater of the Atlantic Ocean and reclassification of Oceanicola batsensis, Oceanicola marinus, Oceanicola nitratireducens, Oceanicola nanhaiensis, Oceanicola antarcticus and Oceanicola flagellatus, as Pseudooceanicola batsensis comb. nov., Pseudooceanicola marinus comb. nov., Pseudooceanicola nitratireducens comb. nov., Pseudooceanicola nanhaiensis comb. nov., Pseudooceanicola antarcticus comb. nov., and Pseudooceanicola flagellatus comb. nov.</title>
        <authorList>
            <person name="Lai Q."/>
            <person name="Li G."/>
            <person name="Liu X."/>
            <person name="Du Y."/>
            <person name="Sun F."/>
            <person name="Shao Z."/>
        </authorList>
    </citation>
    <scope>NUCLEOTIDE SEQUENCE [LARGE SCALE GENOMIC DNA]</scope>
    <source>
        <strain evidence="2 3">22II-s11g</strain>
    </source>
</reference>